<sequence length="96" mass="10962">MQMEKDTIIDYLISSGAEVDTNSLTSLSLMDLIDMLVDHASETDLDYEILSTAFASRVHPDRFEQFHEAVMSQYESIQDGQEIPESTLDRIAVQYR</sequence>
<gene>
    <name evidence="1" type="ORF">SHI21_02975</name>
</gene>
<evidence type="ECO:0000313" key="2">
    <source>
        <dbReference type="Proteomes" id="UP001302274"/>
    </source>
</evidence>
<organism evidence="1 2">
    <name type="scientific">Bacteriovorax antarcticus</name>
    <dbReference type="NCBI Taxonomy" id="3088717"/>
    <lineage>
        <taxon>Bacteria</taxon>
        <taxon>Pseudomonadati</taxon>
        <taxon>Bdellovibrionota</taxon>
        <taxon>Bacteriovoracia</taxon>
        <taxon>Bacteriovoracales</taxon>
        <taxon>Bacteriovoracaceae</taxon>
        <taxon>Bacteriovorax</taxon>
    </lineage>
</organism>
<reference evidence="1 2" key="1">
    <citation type="submission" date="2023-11" db="EMBL/GenBank/DDBJ databases">
        <title>A Novel Polar Bacteriovorax (B. antarcticus) Isolated from the Biocrust in Antarctica.</title>
        <authorList>
            <person name="Mun W."/>
            <person name="Choi S.Y."/>
            <person name="Mitchell R.J."/>
        </authorList>
    </citation>
    <scope>NUCLEOTIDE SEQUENCE [LARGE SCALE GENOMIC DNA]</scope>
    <source>
        <strain evidence="1 2">PP10</strain>
    </source>
</reference>
<accession>A0ABU5VQ22</accession>
<dbReference type="RefSeq" id="WP_323574631.1">
    <property type="nucleotide sequence ID" value="NZ_JAYGJQ010000001.1"/>
</dbReference>
<name>A0ABU5VQ22_9BACT</name>
<protein>
    <submittedName>
        <fullName evidence="1">Uncharacterized protein</fullName>
    </submittedName>
</protein>
<dbReference type="EMBL" id="JAYGJQ010000001">
    <property type="protein sequence ID" value="MEA9355143.1"/>
    <property type="molecule type" value="Genomic_DNA"/>
</dbReference>
<evidence type="ECO:0000313" key="1">
    <source>
        <dbReference type="EMBL" id="MEA9355143.1"/>
    </source>
</evidence>
<comment type="caution">
    <text evidence="1">The sequence shown here is derived from an EMBL/GenBank/DDBJ whole genome shotgun (WGS) entry which is preliminary data.</text>
</comment>
<keyword evidence="2" id="KW-1185">Reference proteome</keyword>
<dbReference type="Proteomes" id="UP001302274">
    <property type="component" value="Unassembled WGS sequence"/>
</dbReference>
<proteinExistence type="predicted"/>